<evidence type="ECO:0000256" key="1">
    <source>
        <dbReference type="SAM" id="Phobius"/>
    </source>
</evidence>
<feature type="transmembrane region" description="Helical" evidence="1">
    <location>
        <begin position="25"/>
        <end position="46"/>
    </location>
</feature>
<gene>
    <name evidence="2" type="ORF">LCGC14_2199730</name>
</gene>
<name>A0A0F9FUF2_9ZZZZ</name>
<sequence length="56" mass="5975">AQRPALRVAVRATLTPVVYMVQYPLMGMALVIGVGAGAGATGAGVARRRRRRRRKA</sequence>
<reference evidence="2" key="1">
    <citation type="journal article" date="2015" name="Nature">
        <title>Complex archaea that bridge the gap between prokaryotes and eukaryotes.</title>
        <authorList>
            <person name="Spang A."/>
            <person name="Saw J.H."/>
            <person name="Jorgensen S.L."/>
            <person name="Zaremba-Niedzwiedzka K."/>
            <person name="Martijn J."/>
            <person name="Lind A.E."/>
            <person name="van Eijk R."/>
            <person name="Schleper C."/>
            <person name="Guy L."/>
            <person name="Ettema T.J."/>
        </authorList>
    </citation>
    <scope>NUCLEOTIDE SEQUENCE</scope>
</reference>
<keyword evidence="1" id="KW-0812">Transmembrane</keyword>
<feature type="non-terminal residue" evidence="2">
    <location>
        <position position="1"/>
    </location>
</feature>
<accession>A0A0F9FUF2</accession>
<dbReference type="EMBL" id="LAZR01028957">
    <property type="protein sequence ID" value="KKL61000.1"/>
    <property type="molecule type" value="Genomic_DNA"/>
</dbReference>
<proteinExistence type="predicted"/>
<protein>
    <submittedName>
        <fullName evidence="2">Uncharacterized protein</fullName>
    </submittedName>
</protein>
<keyword evidence="1" id="KW-0472">Membrane</keyword>
<keyword evidence="1" id="KW-1133">Transmembrane helix</keyword>
<evidence type="ECO:0000313" key="2">
    <source>
        <dbReference type="EMBL" id="KKL61000.1"/>
    </source>
</evidence>
<comment type="caution">
    <text evidence="2">The sequence shown here is derived from an EMBL/GenBank/DDBJ whole genome shotgun (WGS) entry which is preliminary data.</text>
</comment>
<organism evidence="2">
    <name type="scientific">marine sediment metagenome</name>
    <dbReference type="NCBI Taxonomy" id="412755"/>
    <lineage>
        <taxon>unclassified sequences</taxon>
        <taxon>metagenomes</taxon>
        <taxon>ecological metagenomes</taxon>
    </lineage>
</organism>
<dbReference type="AlphaFoldDB" id="A0A0F9FUF2"/>